<feature type="domain" description="CCDC93 N-terminal" evidence="5">
    <location>
        <begin position="33"/>
        <end position="132"/>
    </location>
</feature>
<dbReference type="InterPro" id="IPR019159">
    <property type="entry name" value="CCDC93_CC"/>
</dbReference>
<protein>
    <submittedName>
        <fullName evidence="6">Uncharacterized protein</fullName>
    </submittedName>
</protein>
<dbReference type="Proteomes" id="UP000007350">
    <property type="component" value="Unassembled WGS sequence"/>
</dbReference>
<keyword evidence="2 3" id="KW-0175">Coiled coil</keyword>
<feature type="non-terminal residue" evidence="6">
    <location>
        <position position="1"/>
    </location>
</feature>
<evidence type="ECO:0000256" key="3">
    <source>
        <dbReference type="SAM" id="Coils"/>
    </source>
</evidence>
<comment type="similarity">
    <text evidence="1">Belongs to the CCDC93 family.</text>
</comment>
<reference evidence="6 7" key="1">
    <citation type="journal article" date="2012" name="BMC Genomics">
        <title>Comparative genomic analysis of human infective Trypanosoma cruzi lineages with the bat-restricted subspecies T. cruzi marinkellei.</title>
        <authorList>
            <person name="Franzen O."/>
            <person name="Talavera-Lopez C."/>
            <person name="Ochaya S."/>
            <person name="Butler C.E."/>
            <person name="Messenger L.A."/>
            <person name="Lewis M.D."/>
            <person name="Llewellyn M.S."/>
            <person name="Marinkelle C.J."/>
            <person name="Tyler K.M."/>
            <person name="Miles M.A."/>
            <person name="Andersson B."/>
        </authorList>
    </citation>
    <scope>NUCLEOTIDE SEQUENCE [LARGE SCALE GENOMIC DNA]</scope>
    <source>
        <strain evidence="6 7">B7</strain>
    </source>
</reference>
<evidence type="ECO:0000259" key="4">
    <source>
        <dbReference type="Pfam" id="PF09762"/>
    </source>
</evidence>
<feature type="coiled-coil region" evidence="3">
    <location>
        <begin position="328"/>
        <end position="390"/>
    </location>
</feature>
<dbReference type="GO" id="GO:0006893">
    <property type="term" value="P:Golgi to plasma membrane transport"/>
    <property type="evidence" value="ECO:0007669"/>
    <property type="project" value="TreeGrafter"/>
</dbReference>
<dbReference type="InterPro" id="IPR039116">
    <property type="entry name" value="CCDC93"/>
</dbReference>
<dbReference type="AlphaFoldDB" id="K2NPX7"/>
<proteinExistence type="inferred from homology"/>
<dbReference type="Pfam" id="PF21673">
    <property type="entry name" value="CCDC93_N"/>
    <property type="match status" value="1"/>
</dbReference>
<evidence type="ECO:0000259" key="5">
    <source>
        <dbReference type="Pfam" id="PF21673"/>
    </source>
</evidence>
<organism evidence="6 7">
    <name type="scientific">Trypanosoma cruzi marinkellei</name>
    <dbReference type="NCBI Taxonomy" id="85056"/>
    <lineage>
        <taxon>Eukaryota</taxon>
        <taxon>Discoba</taxon>
        <taxon>Euglenozoa</taxon>
        <taxon>Kinetoplastea</taxon>
        <taxon>Metakinetoplastina</taxon>
        <taxon>Trypanosomatida</taxon>
        <taxon>Trypanosomatidae</taxon>
        <taxon>Trypanosoma</taxon>
        <taxon>Schizotrypanum</taxon>
    </lineage>
</organism>
<dbReference type="PANTHER" id="PTHR16441">
    <property type="entry name" value="FIDIPIDINE"/>
    <property type="match status" value="1"/>
</dbReference>
<dbReference type="InterPro" id="IPR048747">
    <property type="entry name" value="CCDC93_N"/>
</dbReference>
<accession>K2NPX7</accession>
<evidence type="ECO:0000313" key="6">
    <source>
        <dbReference type="EMBL" id="EKF30932.1"/>
    </source>
</evidence>
<dbReference type="PANTHER" id="PTHR16441:SF0">
    <property type="entry name" value="COILED-COIL DOMAIN-CONTAINING PROTEIN 93"/>
    <property type="match status" value="1"/>
</dbReference>
<dbReference type="EMBL" id="AHKC01011232">
    <property type="protein sequence ID" value="EKF30932.1"/>
    <property type="molecule type" value="Genomic_DNA"/>
</dbReference>
<name>K2NPX7_TRYCR</name>
<gene>
    <name evidence="6" type="ORF">MOQ_005238</name>
</gene>
<dbReference type="OrthoDB" id="16092at2759"/>
<feature type="domain" description="CCDC93 coiled-coil" evidence="4">
    <location>
        <begin position="221"/>
        <end position="644"/>
    </location>
</feature>
<feature type="coiled-coil region" evidence="3">
    <location>
        <begin position="257"/>
        <end position="284"/>
    </location>
</feature>
<evidence type="ECO:0000256" key="2">
    <source>
        <dbReference type="ARBA" id="ARBA00023054"/>
    </source>
</evidence>
<dbReference type="Pfam" id="PF09762">
    <property type="entry name" value="CCDC93_CC"/>
    <property type="match status" value="1"/>
</dbReference>
<keyword evidence="7" id="KW-1185">Reference proteome</keyword>
<sequence>KRKKAARHSPRPVGLQMDVATSQHDVIDTPGDADMVLQKLADGGYYRARVKALPVFDRIAGGLTWGILSSRHRLHVEFVENATIREKIRISENICNALKHMQCPIDLRPHQIHGLDYSSLLPVVAWLLKRVEASRAENAFFLEKHTAWDFSRRFGTSLQSLLLSEKETTAPRGGDDVSLMPLTQEALCFSRRRPAPLRQRISEIVDRHGVGKPQGGGQQLSRLMHVSSALLEYGIRYEVRDSVLMLRHVSRGVVAEDEEVAKEVRELEEEEMREERMLEKIITQMREYRERMDGKMSLSKIKALMQTTKISESLQKLNAEYHARQQERQMQQDSVQAMQRKLEKKQEATVRYRHESEVLRLQCEETEQQLAEAKSKLQDAKTKVARRTAKWTEYMQNLQDVYQHVMADPVQGKLLQKLQALLEQKEEQQLLLEETRRDGKQRLKAAKANCVALAERSANAEPGVDDIWEKERAKYITELRRKEAELSSINQKASDLLRRTDAFPTRLELMQIHMRICELNEEVSSKYGELRAAFARHNTRMEILKCLESEEMIMMQLTGKMEWCLRQASWVSKNVSVELIREQERVVTQLRDSLDAVLRRNEDVTSKMMVAKMEYESLLVKKQQHGDMLGLLKQTIEEQNARMEPQA</sequence>
<evidence type="ECO:0000313" key="7">
    <source>
        <dbReference type="Proteomes" id="UP000007350"/>
    </source>
</evidence>
<evidence type="ECO:0000256" key="1">
    <source>
        <dbReference type="ARBA" id="ARBA00007219"/>
    </source>
</evidence>
<feature type="coiled-coil region" evidence="3">
    <location>
        <begin position="472"/>
        <end position="499"/>
    </location>
</feature>
<comment type="caution">
    <text evidence="6">The sequence shown here is derived from an EMBL/GenBank/DDBJ whole genome shotgun (WGS) entry which is preliminary data.</text>
</comment>